<organism evidence="14 15">
    <name type="scientific">Anaeromassilibacillus senegalensis</name>
    <dbReference type="NCBI Taxonomy" id="1673717"/>
    <lineage>
        <taxon>Bacteria</taxon>
        <taxon>Bacillati</taxon>
        <taxon>Bacillota</taxon>
        <taxon>Clostridia</taxon>
        <taxon>Eubacteriales</taxon>
        <taxon>Acutalibacteraceae</taxon>
        <taxon>Anaeromassilibacillus</taxon>
    </lineage>
</organism>
<dbReference type="Gene3D" id="3.70.10.10">
    <property type="match status" value="1"/>
</dbReference>
<comment type="function">
    <text evidence="10">Confers DNA tethering and processivity to DNA polymerases and other proteins. Acts as a clamp, forming a ring around DNA (a reaction catalyzed by the clamp-loading complex) which diffuses in an ATP-independent manner freely and bidirectionally along dsDNA. Initially characterized for its ability to contact the catalytic subunit of DNA polymerase III (Pol III), a complex, multichain enzyme responsible for most of the replicative synthesis in bacteria; Pol III exhibits 3'-5' exonuclease proofreading activity. The beta chain is required for initiation of replication as well as for processivity of DNA replication.</text>
</comment>
<keyword evidence="6 10" id="KW-0548">Nucleotidyltransferase</keyword>
<evidence type="ECO:0000256" key="6">
    <source>
        <dbReference type="ARBA" id="ARBA00022695"/>
    </source>
</evidence>
<evidence type="ECO:0000256" key="10">
    <source>
        <dbReference type="PIRNR" id="PIRNR000804"/>
    </source>
</evidence>
<gene>
    <name evidence="14" type="primary">dnaN</name>
    <name evidence="14" type="ORF">L0P57_09965</name>
</gene>
<dbReference type="PIRSF" id="PIRSF000804">
    <property type="entry name" value="DNA_pol_III_b"/>
    <property type="match status" value="1"/>
</dbReference>
<sequence length="369" mass="40288">MKITCSKQQLTEAVSNVQRAVSTKSSIPALEGILLKAHGQEVTLCGYDLELGMTTTIEASVEEPGNLVLSARLFGDIVRRLPGEQVCIASDEKNITAITCGLSEFSIVGIPAEEYPEIPSITGETTIDLPHSMLKSMIRQTIFAVADTDAKPIHTGTLFELGGGTLRLVSVDGYRLAIREEPVQANEEASFVVPGKTLNEVTKLLSDSEEETLSLVVGRRHILFKIGNYTVISRLLEGEFLDYKAAIPAASSTEVLVNTRSFIESVERVSLLITDRLKSPVRCLFEDNEIKLSCSTSMGRANDQFEAQITGSNVEIGFNNRYLLDALRNAEGDEVKVQLNGPLSPMKLLPREGNAFLFLVLPVRLKSDS</sequence>
<protein>
    <recommendedName>
        <fullName evidence="3 10">Beta sliding clamp</fullName>
    </recommendedName>
</protein>
<dbReference type="NCBIfam" id="TIGR00663">
    <property type="entry name" value="dnan"/>
    <property type="match status" value="1"/>
</dbReference>
<evidence type="ECO:0000256" key="4">
    <source>
        <dbReference type="ARBA" id="ARBA00022490"/>
    </source>
</evidence>
<evidence type="ECO:0000256" key="2">
    <source>
        <dbReference type="ARBA" id="ARBA00010752"/>
    </source>
</evidence>
<accession>A0ABS9MKB5</accession>
<comment type="similarity">
    <text evidence="2 10">Belongs to the beta sliding clamp family.</text>
</comment>
<dbReference type="Pfam" id="PF02768">
    <property type="entry name" value="DNA_pol3_beta_3"/>
    <property type="match status" value="1"/>
</dbReference>
<evidence type="ECO:0000313" key="14">
    <source>
        <dbReference type="EMBL" id="MCG4611252.1"/>
    </source>
</evidence>
<dbReference type="InterPro" id="IPR046938">
    <property type="entry name" value="DNA_clamp_sf"/>
</dbReference>
<feature type="domain" description="DNA polymerase III beta sliding clamp C-terminal" evidence="13">
    <location>
        <begin position="245"/>
        <end position="364"/>
    </location>
</feature>
<comment type="subcellular location">
    <subcellularLocation>
        <location evidence="1 10">Cytoplasm</location>
    </subcellularLocation>
</comment>
<keyword evidence="5 10" id="KW-0808">Transferase</keyword>
<keyword evidence="7 10" id="KW-0235">DNA replication</keyword>
<dbReference type="InterPro" id="IPR022635">
    <property type="entry name" value="DNA_polIII_beta_C"/>
</dbReference>
<evidence type="ECO:0000256" key="8">
    <source>
        <dbReference type="ARBA" id="ARBA00022932"/>
    </source>
</evidence>
<name>A0ABS9MKB5_9FIRM</name>
<keyword evidence="15" id="KW-1185">Reference proteome</keyword>
<proteinExistence type="inferred from homology"/>
<dbReference type="InterPro" id="IPR001001">
    <property type="entry name" value="DNA_polIII_beta"/>
</dbReference>
<evidence type="ECO:0000256" key="7">
    <source>
        <dbReference type="ARBA" id="ARBA00022705"/>
    </source>
</evidence>
<dbReference type="SMART" id="SM00480">
    <property type="entry name" value="POL3Bc"/>
    <property type="match status" value="1"/>
</dbReference>
<dbReference type="Proteomes" id="UP001298681">
    <property type="component" value="Unassembled WGS sequence"/>
</dbReference>
<keyword evidence="9" id="KW-0238">DNA-binding</keyword>
<evidence type="ECO:0000259" key="13">
    <source>
        <dbReference type="Pfam" id="PF02768"/>
    </source>
</evidence>
<dbReference type="Pfam" id="PF02767">
    <property type="entry name" value="DNA_pol3_beta_2"/>
    <property type="match status" value="1"/>
</dbReference>
<dbReference type="GO" id="GO:0003887">
    <property type="term" value="F:DNA-directed DNA polymerase activity"/>
    <property type="evidence" value="ECO:0007669"/>
    <property type="project" value="UniProtKB-EC"/>
</dbReference>
<dbReference type="RefSeq" id="WP_237966940.1">
    <property type="nucleotide sequence ID" value="NZ_JAKNHQ010000013.1"/>
</dbReference>
<feature type="domain" description="DNA polymerase III beta sliding clamp N-terminal" evidence="11">
    <location>
        <begin position="1"/>
        <end position="119"/>
    </location>
</feature>
<dbReference type="CDD" id="cd00140">
    <property type="entry name" value="beta_clamp"/>
    <property type="match status" value="1"/>
</dbReference>
<evidence type="ECO:0000256" key="5">
    <source>
        <dbReference type="ARBA" id="ARBA00022679"/>
    </source>
</evidence>
<comment type="caution">
    <text evidence="14">The sequence shown here is derived from an EMBL/GenBank/DDBJ whole genome shotgun (WGS) entry which is preliminary data.</text>
</comment>
<evidence type="ECO:0000259" key="12">
    <source>
        <dbReference type="Pfam" id="PF02767"/>
    </source>
</evidence>
<dbReference type="PANTHER" id="PTHR30478:SF0">
    <property type="entry name" value="BETA SLIDING CLAMP"/>
    <property type="match status" value="1"/>
</dbReference>
<dbReference type="Pfam" id="PF00712">
    <property type="entry name" value="DNA_pol3_beta"/>
    <property type="match status" value="1"/>
</dbReference>
<dbReference type="SUPFAM" id="SSF55979">
    <property type="entry name" value="DNA clamp"/>
    <property type="match status" value="3"/>
</dbReference>
<dbReference type="EMBL" id="JAKNHQ010000013">
    <property type="protein sequence ID" value="MCG4611252.1"/>
    <property type="molecule type" value="Genomic_DNA"/>
</dbReference>
<evidence type="ECO:0000256" key="9">
    <source>
        <dbReference type="ARBA" id="ARBA00023125"/>
    </source>
</evidence>
<keyword evidence="8 10" id="KW-0239">DNA-directed DNA polymerase</keyword>
<evidence type="ECO:0000313" key="15">
    <source>
        <dbReference type="Proteomes" id="UP001298681"/>
    </source>
</evidence>
<dbReference type="InterPro" id="IPR022634">
    <property type="entry name" value="DNA_polIII_beta_N"/>
</dbReference>
<reference evidence="14 15" key="1">
    <citation type="submission" date="2022-01" db="EMBL/GenBank/DDBJ databases">
        <title>Collection of gut derived symbiotic bacterial strains cultured from healthy donors.</title>
        <authorList>
            <person name="Lin H."/>
            <person name="Kohout C."/>
            <person name="Waligurski E."/>
            <person name="Pamer E.G."/>
        </authorList>
    </citation>
    <scope>NUCLEOTIDE SEQUENCE [LARGE SCALE GENOMIC DNA]</scope>
    <source>
        <strain evidence="14 15">DFI.7.58</strain>
    </source>
</reference>
<keyword evidence="4 10" id="KW-0963">Cytoplasm</keyword>
<evidence type="ECO:0000259" key="11">
    <source>
        <dbReference type="Pfam" id="PF00712"/>
    </source>
</evidence>
<evidence type="ECO:0000256" key="3">
    <source>
        <dbReference type="ARBA" id="ARBA00021035"/>
    </source>
</evidence>
<dbReference type="Gene3D" id="3.10.150.10">
    <property type="entry name" value="DNA Polymerase III, subunit A, domain 2"/>
    <property type="match status" value="1"/>
</dbReference>
<feature type="domain" description="DNA polymerase III beta sliding clamp central" evidence="12">
    <location>
        <begin position="129"/>
        <end position="240"/>
    </location>
</feature>
<dbReference type="InterPro" id="IPR022637">
    <property type="entry name" value="DNA_polIII_beta_cen"/>
</dbReference>
<comment type="subunit">
    <text evidence="10">Forms a ring-shaped head-to-tail homodimer around DNA.</text>
</comment>
<evidence type="ECO:0000256" key="1">
    <source>
        <dbReference type="ARBA" id="ARBA00004496"/>
    </source>
</evidence>
<dbReference type="PANTHER" id="PTHR30478">
    <property type="entry name" value="DNA POLYMERASE III SUBUNIT BETA"/>
    <property type="match status" value="1"/>
</dbReference>